<feature type="region of interest" description="Disordered" evidence="1">
    <location>
        <begin position="46"/>
        <end position="65"/>
    </location>
</feature>
<evidence type="ECO:0000313" key="2">
    <source>
        <dbReference type="EMBL" id="GER21759.1"/>
    </source>
</evidence>
<keyword evidence="3" id="KW-1185">Reference proteome</keyword>
<comment type="caution">
    <text evidence="2">The sequence shown here is derived from an EMBL/GenBank/DDBJ whole genome shotgun (WGS) entry which is preliminary data.</text>
</comment>
<evidence type="ECO:0000313" key="3">
    <source>
        <dbReference type="Proteomes" id="UP000325307"/>
    </source>
</evidence>
<proteinExistence type="predicted"/>
<protein>
    <submittedName>
        <fullName evidence="2">Uncharacterized protein</fullName>
    </submittedName>
</protein>
<dbReference type="EMBL" id="BKDJ01000001">
    <property type="protein sequence ID" value="GER21759.1"/>
    <property type="molecule type" value="Genomic_DNA"/>
</dbReference>
<gene>
    <name evidence="2" type="ORF">NCCP1664_02560</name>
</gene>
<accession>A0A5A7NMH9</accession>
<evidence type="ECO:0000256" key="1">
    <source>
        <dbReference type="SAM" id="MobiDB-lite"/>
    </source>
</evidence>
<dbReference type="Proteomes" id="UP000325307">
    <property type="component" value="Unassembled WGS sequence"/>
</dbReference>
<organism evidence="2 3">
    <name type="scientific">Zafaria cholistanensis</name>
    <dbReference type="NCBI Taxonomy" id="1682741"/>
    <lineage>
        <taxon>Bacteria</taxon>
        <taxon>Bacillati</taxon>
        <taxon>Actinomycetota</taxon>
        <taxon>Actinomycetes</taxon>
        <taxon>Micrococcales</taxon>
        <taxon>Micrococcaceae</taxon>
        <taxon>Zafaria</taxon>
    </lineage>
</organism>
<reference evidence="2 3" key="1">
    <citation type="submission" date="2019-09" db="EMBL/GenBank/DDBJ databases">
        <title>Arthrobacter zafarii sp. nov., a moderately thermotolerant and halotolerant actinobacterium isolated from Cholistan desert soil of Pakistan.</title>
        <authorList>
            <person name="Amin A."/>
            <person name="Ahmed I."/>
            <person name="Khalid N."/>
            <person name="Schumann P."/>
            <person name="Busse H.J."/>
            <person name="Khan I.U."/>
            <person name="Li S."/>
            <person name="Li W.J."/>
        </authorList>
    </citation>
    <scope>NUCLEOTIDE SEQUENCE [LARGE SCALE GENOMIC DNA]</scope>
    <source>
        <strain evidence="2 3">NCCP-1664</strain>
    </source>
</reference>
<dbReference type="AlphaFoldDB" id="A0A5A7NMH9"/>
<sequence length="95" mass="10150">MRRTPLHSGQTVSESSLKDWTVSNAWSQSLQEYTYVGMGSLSEGCWSGEPGKPGPVPDRVRNSASGNSAFGNAALALQPRECQFYITAPAVGKTT</sequence>
<name>A0A5A7NMH9_9MICC</name>